<evidence type="ECO:0000259" key="3">
    <source>
        <dbReference type="Pfam" id="PF01400"/>
    </source>
</evidence>
<dbReference type="InterPro" id="IPR024079">
    <property type="entry name" value="MetalloPept_cat_dom_sf"/>
</dbReference>
<evidence type="ECO:0000313" key="4">
    <source>
        <dbReference type="Proteomes" id="UP000035680"/>
    </source>
</evidence>
<sequence length="420" mass="48304">MNLPFFIILISVLYILQNAVETKTLNQLIKRRGGIITVIKKANKKKAGKKSKPKSTTKRKTTSKPSQKPGSYQSPYYIKQTTIKYYLDEKLVKKFYKILDMQATDIGILTCLYVERQIRYSKTIDIDIARCSENWVKLSTKEGKPTKVCLKESATKNEVLFYFGYALGLVPEITRYDSNLYVTVFKNNISPKTDYEKYYKVQQYGSAIIANSSFDYYSKMLSSQSFKSRKNKKRTYRFDTNLGEYYEKTANMSELFSYNDLKRLWYLYCDKECTSLNCTNYGYPKNNCNGCICPSPIDGKYCDGLYENVYVCGDTQEFIANSSKSLYTIKNVNGECYYLIKSQGNKKVQLIVENLNISRAKDCQRNAGLTVKYREDRGADGLLLCGNYTNISFPSLTGRIYLTINGYGNNSLSFSIKEKN</sequence>
<protein>
    <submittedName>
        <fullName evidence="5">Astacin domain-containing protein</fullName>
    </submittedName>
</protein>
<dbReference type="Pfam" id="PF01400">
    <property type="entry name" value="Astacin"/>
    <property type="match status" value="1"/>
</dbReference>
<keyword evidence="2" id="KW-0732">Signal</keyword>
<evidence type="ECO:0000256" key="2">
    <source>
        <dbReference type="SAM" id="SignalP"/>
    </source>
</evidence>
<accession>A0A0K0F0M4</accession>
<reference evidence="4" key="1">
    <citation type="submission" date="2014-07" db="EMBL/GenBank/DDBJ databases">
        <authorList>
            <person name="Martin A.A"/>
            <person name="De Silva N."/>
        </authorList>
    </citation>
    <scope>NUCLEOTIDE SEQUENCE</scope>
</reference>
<dbReference type="GO" id="GO:0006508">
    <property type="term" value="P:proteolysis"/>
    <property type="evidence" value="ECO:0007669"/>
    <property type="project" value="InterPro"/>
</dbReference>
<organism evidence="4 5">
    <name type="scientific">Strongyloides venezuelensis</name>
    <name type="common">Threadworm</name>
    <dbReference type="NCBI Taxonomy" id="75913"/>
    <lineage>
        <taxon>Eukaryota</taxon>
        <taxon>Metazoa</taxon>
        <taxon>Ecdysozoa</taxon>
        <taxon>Nematoda</taxon>
        <taxon>Chromadorea</taxon>
        <taxon>Rhabditida</taxon>
        <taxon>Tylenchina</taxon>
        <taxon>Panagrolaimomorpha</taxon>
        <taxon>Strongyloidoidea</taxon>
        <taxon>Strongyloididae</taxon>
        <taxon>Strongyloides</taxon>
    </lineage>
</organism>
<dbReference type="InterPro" id="IPR001506">
    <property type="entry name" value="Peptidase_M12A"/>
</dbReference>
<proteinExistence type="predicted"/>
<evidence type="ECO:0000256" key="1">
    <source>
        <dbReference type="SAM" id="MobiDB-lite"/>
    </source>
</evidence>
<feature type="chain" id="PRO_5005328959" evidence="2">
    <location>
        <begin position="23"/>
        <end position="420"/>
    </location>
</feature>
<dbReference type="GO" id="GO:0004222">
    <property type="term" value="F:metalloendopeptidase activity"/>
    <property type="evidence" value="ECO:0007669"/>
    <property type="project" value="InterPro"/>
</dbReference>
<dbReference type="Proteomes" id="UP000035680">
    <property type="component" value="Unassembled WGS sequence"/>
</dbReference>
<reference evidence="5" key="2">
    <citation type="submission" date="2015-08" db="UniProtKB">
        <authorList>
            <consortium name="WormBaseParasite"/>
        </authorList>
    </citation>
    <scope>IDENTIFICATION</scope>
</reference>
<feature type="region of interest" description="Disordered" evidence="1">
    <location>
        <begin position="42"/>
        <end position="73"/>
    </location>
</feature>
<feature type="domain" description="Peptidase M12A" evidence="3">
    <location>
        <begin position="80"/>
        <end position="266"/>
    </location>
</feature>
<dbReference type="WBParaSite" id="SVE_0233800.1">
    <property type="protein sequence ID" value="SVE_0233800.1"/>
    <property type="gene ID" value="SVE_0233800"/>
</dbReference>
<feature type="compositionally biased region" description="Basic residues" evidence="1">
    <location>
        <begin position="42"/>
        <end position="62"/>
    </location>
</feature>
<evidence type="ECO:0000313" key="5">
    <source>
        <dbReference type="WBParaSite" id="SVE_0233800.1"/>
    </source>
</evidence>
<dbReference type="Gene3D" id="3.40.390.10">
    <property type="entry name" value="Collagenase (Catalytic Domain)"/>
    <property type="match status" value="1"/>
</dbReference>
<feature type="signal peptide" evidence="2">
    <location>
        <begin position="1"/>
        <end position="22"/>
    </location>
</feature>
<name>A0A0K0F0M4_STRVS</name>
<dbReference type="AlphaFoldDB" id="A0A0K0F0M4"/>
<keyword evidence="4" id="KW-1185">Reference proteome</keyword>